<dbReference type="Proteomes" id="UP000596660">
    <property type="component" value="Unplaced"/>
</dbReference>
<evidence type="ECO:0000256" key="12">
    <source>
        <dbReference type="SAM" id="SignalP"/>
    </source>
</evidence>
<evidence type="ECO:0000256" key="4">
    <source>
        <dbReference type="ARBA" id="ARBA00022614"/>
    </source>
</evidence>
<dbReference type="InterPro" id="IPR003591">
    <property type="entry name" value="Leu-rich_rpt_typical-subtyp"/>
</dbReference>
<keyword evidence="9 11" id="KW-0472">Membrane</keyword>
<evidence type="ECO:0000256" key="1">
    <source>
        <dbReference type="ARBA" id="ARBA00004251"/>
    </source>
</evidence>
<keyword evidence="4" id="KW-0433">Leucine-rich repeat</keyword>
<dbReference type="PRINTS" id="PR00019">
    <property type="entry name" value="LEURICHRPT"/>
</dbReference>
<dbReference type="EnsemblPlants" id="AUR62021087-RA">
    <property type="protein sequence ID" value="AUR62021087-RA:cds"/>
    <property type="gene ID" value="AUR62021087"/>
</dbReference>
<sequence length="599" mass="66576">MTYLVIICYILFILSCYNTTAEDVRCTQQERKVLLELKNNIVVDRCGLLASWGNQEDNKDCCKWKGVHCTSYINSSVIIKIDLHGFDASSPYPCLEGEPIPNSIGSLGKLRYLDLSHAGFGGGIPCQLRHLSKLETLFISSNSFEGKLPNLSHPIFDHWRPLEVDLSFNSFEGTIPSFLGNVSSLKLNNNKFSNPIPLLCPKSKIVLLDLDLSNNLSSGELPDDCWENMDELSYLNLESNQFSGKLPQSIGAIKQLQSFRLCDNTFSGVLPISLWNCSSLVILDIGDNQFSGIIPPEIGNLRSLVDLNLRKNRLVGKIPSTLFTLSSLQILDLSGNRLTGTIPKSIYNLTGMSNKTIFLPNSTIISSHKSFTKYPHYAAWVKWKRVQQKFGNLLGLVKSFDVSNNNLQGEIPSEISYLGGLVSLDLSRNKFSGTITSNIGQLTSLEFLDLSNNRFCGEIPMSFVNLSYLGILDLSNNNLSGRIPLGTQLRGFDASYYMGNPGLCGEPLPKTCPGDEAFNKSRDGEDIELTRQDKDDEEGVFSLGLYISVVLGFIFGFWGVYGTLVLKTSWRQAYFRCVDSIKDRFYVIIAVNLARVSKA</sequence>
<dbReference type="GO" id="GO:0005886">
    <property type="term" value="C:plasma membrane"/>
    <property type="evidence" value="ECO:0007669"/>
    <property type="project" value="UniProtKB-SubCell"/>
</dbReference>
<dbReference type="AlphaFoldDB" id="A0A803M036"/>
<keyword evidence="8 11" id="KW-1133">Transmembrane helix</keyword>
<proteinExistence type="inferred from homology"/>
<accession>A0A803M036</accession>
<dbReference type="Pfam" id="PF08263">
    <property type="entry name" value="LRRNT_2"/>
    <property type="match status" value="1"/>
</dbReference>
<name>A0A803M036_CHEQI</name>
<feature type="signal peptide" evidence="12">
    <location>
        <begin position="1"/>
        <end position="21"/>
    </location>
</feature>
<keyword evidence="15" id="KW-1185">Reference proteome</keyword>
<dbReference type="InterPro" id="IPR046956">
    <property type="entry name" value="RLP23-like"/>
</dbReference>
<evidence type="ECO:0000256" key="10">
    <source>
        <dbReference type="ARBA" id="ARBA00023180"/>
    </source>
</evidence>
<feature type="chain" id="PRO_5031137145" description="Leucine-rich repeat-containing N-terminal plant-type domain-containing protein" evidence="12">
    <location>
        <begin position="22"/>
        <end position="599"/>
    </location>
</feature>
<dbReference type="InterPro" id="IPR032675">
    <property type="entry name" value="LRR_dom_sf"/>
</dbReference>
<evidence type="ECO:0000259" key="13">
    <source>
        <dbReference type="Pfam" id="PF08263"/>
    </source>
</evidence>
<organism evidence="14 15">
    <name type="scientific">Chenopodium quinoa</name>
    <name type="common">Quinoa</name>
    <dbReference type="NCBI Taxonomy" id="63459"/>
    <lineage>
        <taxon>Eukaryota</taxon>
        <taxon>Viridiplantae</taxon>
        <taxon>Streptophyta</taxon>
        <taxon>Embryophyta</taxon>
        <taxon>Tracheophyta</taxon>
        <taxon>Spermatophyta</taxon>
        <taxon>Magnoliopsida</taxon>
        <taxon>eudicotyledons</taxon>
        <taxon>Gunneridae</taxon>
        <taxon>Pentapetalae</taxon>
        <taxon>Caryophyllales</taxon>
        <taxon>Chenopodiaceae</taxon>
        <taxon>Chenopodioideae</taxon>
        <taxon>Atripliceae</taxon>
        <taxon>Chenopodium</taxon>
    </lineage>
</organism>
<keyword evidence="6 12" id="KW-0732">Signal</keyword>
<reference evidence="14" key="1">
    <citation type="journal article" date="2017" name="Nature">
        <title>The genome of Chenopodium quinoa.</title>
        <authorList>
            <person name="Jarvis D.E."/>
            <person name="Ho Y.S."/>
            <person name="Lightfoot D.J."/>
            <person name="Schmoeckel S.M."/>
            <person name="Li B."/>
            <person name="Borm T.J.A."/>
            <person name="Ohyanagi H."/>
            <person name="Mineta K."/>
            <person name="Michell C.T."/>
            <person name="Saber N."/>
            <person name="Kharbatia N.M."/>
            <person name="Rupper R.R."/>
            <person name="Sharp A.R."/>
            <person name="Dally N."/>
            <person name="Boughton B.A."/>
            <person name="Woo Y.H."/>
            <person name="Gao G."/>
            <person name="Schijlen E.G.W.M."/>
            <person name="Guo X."/>
            <person name="Momin A.A."/>
            <person name="Negrao S."/>
            <person name="Al-Babili S."/>
            <person name="Gehring C."/>
            <person name="Roessner U."/>
            <person name="Jung C."/>
            <person name="Murphy K."/>
            <person name="Arold S.T."/>
            <person name="Gojobori T."/>
            <person name="van der Linden C.G."/>
            <person name="van Loo E.N."/>
            <person name="Jellen E.N."/>
            <person name="Maughan P.J."/>
            <person name="Tester M."/>
        </authorList>
    </citation>
    <scope>NUCLEOTIDE SEQUENCE [LARGE SCALE GENOMIC DNA]</scope>
    <source>
        <strain evidence="14">cv. PI 614886</strain>
    </source>
</reference>
<dbReference type="InterPro" id="IPR013210">
    <property type="entry name" value="LRR_N_plant-typ"/>
</dbReference>
<dbReference type="Pfam" id="PF00560">
    <property type="entry name" value="LRR_1"/>
    <property type="match status" value="7"/>
</dbReference>
<dbReference type="PANTHER" id="PTHR48063:SF101">
    <property type="entry name" value="LRR RECEPTOR-LIKE SERINE_THREONINE-PROTEIN KINASE FLS2"/>
    <property type="match status" value="1"/>
</dbReference>
<evidence type="ECO:0000313" key="15">
    <source>
        <dbReference type="Proteomes" id="UP000596660"/>
    </source>
</evidence>
<keyword evidence="5 11" id="KW-0812">Transmembrane</keyword>
<protein>
    <recommendedName>
        <fullName evidence="13">Leucine-rich repeat-containing N-terminal plant-type domain-containing protein</fullName>
    </recommendedName>
</protein>
<keyword evidence="10" id="KW-0325">Glycoprotein</keyword>
<dbReference type="Pfam" id="PF13855">
    <property type="entry name" value="LRR_8"/>
    <property type="match status" value="1"/>
</dbReference>
<evidence type="ECO:0000256" key="9">
    <source>
        <dbReference type="ARBA" id="ARBA00023136"/>
    </source>
</evidence>
<evidence type="ECO:0000256" key="8">
    <source>
        <dbReference type="ARBA" id="ARBA00022989"/>
    </source>
</evidence>
<dbReference type="PANTHER" id="PTHR48063">
    <property type="entry name" value="LRR RECEPTOR-LIKE KINASE"/>
    <property type="match status" value="1"/>
</dbReference>
<keyword evidence="3" id="KW-1003">Cell membrane</keyword>
<dbReference type="SUPFAM" id="SSF52058">
    <property type="entry name" value="L domain-like"/>
    <property type="match status" value="2"/>
</dbReference>
<keyword evidence="7" id="KW-0677">Repeat</keyword>
<evidence type="ECO:0000256" key="2">
    <source>
        <dbReference type="ARBA" id="ARBA00009592"/>
    </source>
</evidence>
<evidence type="ECO:0000313" key="14">
    <source>
        <dbReference type="EnsemblPlants" id="AUR62021087-RA:cds"/>
    </source>
</evidence>
<evidence type="ECO:0000256" key="11">
    <source>
        <dbReference type="SAM" id="Phobius"/>
    </source>
</evidence>
<evidence type="ECO:0000256" key="3">
    <source>
        <dbReference type="ARBA" id="ARBA00022475"/>
    </source>
</evidence>
<comment type="subcellular location">
    <subcellularLocation>
        <location evidence="1">Cell membrane</location>
        <topology evidence="1">Single-pass type I membrane protein</topology>
    </subcellularLocation>
</comment>
<reference evidence="14" key="2">
    <citation type="submission" date="2021-03" db="UniProtKB">
        <authorList>
            <consortium name="EnsemblPlants"/>
        </authorList>
    </citation>
    <scope>IDENTIFICATION</scope>
</reference>
<evidence type="ECO:0000256" key="7">
    <source>
        <dbReference type="ARBA" id="ARBA00022737"/>
    </source>
</evidence>
<dbReference type="FunFam" id="3.80.10.10:FF:000111">
    <property type="entry name" value="LRR receptor-like serine/threonine-protein kinase ERECTA"/>
    <property type="match status" value="1"/>
</dbReference>
<feature type="transmembrane region" description="Helical" evidence="11">
    <location>
        <begin position="543"/>
        <end position="566"/>
    </location>
</feature>
<comment type="similarity">
    <text evidence="2">Belongs to the RLP family.</text>
</comment>
<evidence type="ECO:0000256" key="6">
    <source>
        <dbReference type="ARBA" id="ARBA00022729"/>
    </source>
</evidence>
<dbReference type="OMA" id="SICAQNT"/>
<dbReference type="SMART" id="SM00365">
    <property type="entry name" value="LRR_SD22"/>
    <property type="match status" value="3"/>
</dbReference>
<dbReference type="InterPro" id="IPR001611">
    <property type="entry name" value="Leu-rich_rpt"/>
</dbReference>
<feature type="domain" description="Leucine-rich repeat-containing N-terminal plant-type" evidence="13">
    <location>
        <begin position="28"/>
        <end position="70"/>
    </location>
</feature>
<dbReference type="Gramene" id="AUR62021087-RA">
    <property type="protein sequence ID" value="AUR62021087-RA:cds"/>
    <property type="gene ID" value="AUR62021087"/>
</dbReference>
<evidence type="ECO:0000256" key="5">
    <source>
        <dbReference type="ARBA" id="ARBA00022692"/>
    </source>
</evidence>
<dbReference type="SMART" id="SM00369">
    <property type="entry name" value="LRR_TYP"/>
    <property type="match status" value="3"/>
</dbReference>
<dbReference type="FunFam" id="3.80.10.10:FF:000095">
    <property type="entry name" value="LRR receptor-like serine/threonine-protein kinase GSO1"/>
    <property type="match status" value="1"/>
</dbReference>
<dbReference type="Gene3D" id="3.80.10.10">
    <property type="entry name" value="Ribonuclease Inhibitor"/>
    <property type="match status" value="2"/>
</dbReference>